<dbReference type="InterPro" id="IPR002035">
    <property type="entry name" value="VWF_A"/>
</dbReference>
<dbReference type="PATRIC" id="fig|52.7.peg.8541"/>
<dbReference type="PROSITE" id="PS50234">
    <property type="entry name" value="VWFA"/>
    <property type="match status" value="1"/>
</dbReference>
<evidence type="ECO:0000256" key="1">
    <source>
        <dbReference type="SAM" id="Phobius"/>
    </source>
</evidence>
<dbReference type="SUPFAM" id="SSF53300">
    <property type="entry name" value="vWA-like"/>
    <property type="match status" value="1"/>
</dbReference>
<name>A0A0K1ERV0_CHOCO</name>
<dbReference type="RefSeq" id="WP_050434987.1">
    <property type="nucleotide sequence ID" value="NZ_CP012159.1"/>
</dbReference>
<dbReference type="AlphaFoldDB" id="A0A0K1ERV0"/>
<evidence type="ECO:0000259" key="2">
    <source>
        <dbReference type="PROSITE" id="PS50234"/>
    </source>
</evidence>
<dbReference type="OrthoDB" id="6206554at2"/>
<keyword evidence="4" id="KW-1185">Reference proteome</keyword>
<dbReference type="PANTHER" id="PTHR37947">
    <property type="entry name" value="BLL2462 PROTEIN"/>
    <property type="match status" value="1"/>
</dbReference>
<keyword evidence="1" id="KW-1133">Transmembrane helix</keyword>
<dbReference type="STRING" id="52.CMC5_077660"/>
<keyword evidence="1" id="KW-0472">Membrane</keyword>
<evidence type="ECO:0000313" key="3">
    <source>
        <dbReference type="EMBL" id="AKT43534.1"/>
    </source>
</evidence>
<feature type="transmembrane region" description="Helical" evidence="1">
    <location>
        <begin position="354"/>
        <end position="376"/>
    </location>
</feature>
<feature type="transmembrane region" description="Helical" evidence="1">
    <location>
        <begin position="40"/>
        <end position="59"/>
    </location>
</feature>
<organism evidence="3 4">
    <name type="scientific">Chondromyces crocatus</name>
    <dbReference type="NCBI Taxonomy" id="52"/>
    <lineage>
        <taxon>Bacteria</taxon>
        <taxon>Pseudomonadati</taxon>
        <taxon>Myxococcota</taxon>
        <taxon>Polyangia</taxon>
        <taxon>Polyangiales</taxon>
        <taxon>Polyangiaceae</taxon>
        <taxon>Chondromyces</taxon>
    </lineage>
</organism>
<dbReference type="PANTHER" id="PTHR37947:SF1">
    <property type="entry name" value="BLL2462 PROTEIN"/>
    <property type="match status" value="1"/>
</dbReference>
<dbReference type="Pfam" id="PF13519">
    <property type="entry name" value="VWA_2"/>
    <property type="match status" value="1"/>
</dbReference>
<dbReference type="InterPro" id="IPR036465">
    <property type="entry name" value="vWFA_dom_sf"/>
</dbReference>
<dbReference type="Proteomes" id="UP000067626">
    <property type="component" value="Chromosome"/>
</dbReference>
<dbReference type="Gene3D" id="3.40.50.410">
    <property type="entry name" value="von Willebrand factor, type A domain"/>
    <property type="match status" value="1"/>
</dbReference>
<dbReference type="EMBL" id="CP012159">
    <property type="protein sequence ID" value="AKT43534.1"/>
    <property type="molecule type" value="Genomic_DNA"/>
</dbReference>
<reference evidence="3 4" key="1">
    <citation type="submission" date="2015-07" db="EMBL/GenBank/DDBJ databases">
        <title>Genome analysis of myxobacterium Chondromyces crocatus Cm c5 reveals a high potential for natural compound synthesis and the genetic basis for the loss of fruiting body formation.</title>
        <authorList>
            <person name="Zaburannyi N."/>
            <person name="Bunk B."/>
            <person name="Maier J."/>
            <person name="Overmann J."/>
            <person name="Mueller R."/>
        </authorList>
    </citation>
    <scope>NUCLEOTIDE SEQUENCE [LARGE SCALE GENOMIC DNA]</scope>
    <source>
        <strain evidence="3 4">Cm c5</strain>
    </source>
</reference>
<dbReference type="InterPro" id="IPR024163">
    <property type="entry name" value="Aerotolerance_reg_N"/>
</dbReference>
<dbReference type="SMART" id="SM00327">
    <property type="entry name" value="VWA"/>
    <property type="match status" value="1"/>
</dbReference>
<dbReference type="Pfam" id="PF07584">
    <property type="entry name" value="BatA"/>
    <property type="match status" value="1"/>
</dbReference>
<proteinExistence type="predicted"/>
<sequence>MSTAKRAILAVLATVIIAALALIYPWLVRREAWSGATWQQPWFLLGLILVPIVWYWGIFPQDARKPRLRVGTVSPLLTGPRGIRSYLRDLPGVLRAVSVALLILAMGRPVSVLRDQRSDDKGIDIVVALDLSGSMRAVLDAKPEDLPGSPRLAKNKRLTRLDVAKLVLQDFIGRRRTDRIGVIVFGKAAYVLSPPTMDYPLLSQLVSKMTLNVIDGSGTAIGDALGTASARLRRSDALSKVIILITDGDSNAGSISPEYAAQLAAGLGAKIHTIQIGSADEVDVEDGVDLFGQPRYARHRFPVNPELLREIAQKTGGEAYVATDAKALSASMHDVLDKLEKTRFEASIASYEDLFPLLLLPGVVLVALDALLRAWLLRRFP</sequence>
<protein>
    <submittedName>
        <fullName evidence="3">Aerotolerance regulator BatA</fullName>
    </submittedName>
</protein>
<evidence type="ECO:0000313" key="4">
    <source>
        <dbReference type="Proteomes" id="UP000067626"/>
    </source>
</evidence>
<accession>A0A0K1ERV0</accession>
<feature type="transmembrane region" description="Helical" evidence="1">
    <location>
        <begin position="7"/>
        <end position="28"/>
    </location>
</feature>
<keyword evidence="1" id="KW-0812">Transmembrane</keyword>
<dbReference type="KEGG" id="ccro:CMC5_077660"/>
<gene>
    <name evidence="3" type="primary">batA</name>
    <name evidence="3" type="ORF">CMC5_077660</name>
</gene>
<feature type="domain" description="VWFA" evidence="2">
    <location>
        <begin position="124"/>
        <end position="339"/>
    </location>
</feature>